<name>A0AAQ4NSS7_GASAC</name>
<evidence type="ECO:0000313" key="3">
    <source>
        <dbReference type="Ensembl" id="ENSGACP00000029759.1"/>
    </source>
</evidence>
<dbReference type="PANTHER" id="PTHR22902">
    <property type="entry name" value="SESQUIPEDALIAN"/>
    <property type="match status" value="1"/>
</dbReference>
<dbReference type="SUPFAM" id="SSF50729">
    <property type="entry name" value="PH domain-like"/>
    <property type="match status" value="1"/>
</dbReference>
<dbReference type="GO" id="GO:0005769">
    <property type="term" value="C:early endosome"/>
    <property type="evidence" value="ECO:0007669"/>
    <property type="project" value="TreeGrafter"/>
</dbReference>
<dbReference type="PROSITE" id="PS50003">
    <property type="entry name" value="PH_DOMAIN"/>
    <property type="match status" value="1"/>
</dbReference>
<evidence type="ECO:0000313" key="4">
    <source>
        <dbReference type="Proteomes" id="UP000007635"/>
    </source>
</evidence>
<dbReference type="CDD" id="cd13258">
    <property type="entry name" value="PH_PLEKHJ1"/>
    <property type="match status" value="1"/>
</dbReference>
<dbReference type="InterPro" id="IPR011993">
    <property type="entry name" value="PH-like_dom_sf"/>
</dbReference>
<keyword evidence="4" id="KW-1185">Reference proteome</keyword>
<feature type="domain" description="PH" evidence="2">
    <location>
        <begin position="15"/>
        <end position="108"/>
    </location>
</feature>
<reference evidence="3 4" key="1">
    <citation type="journal article" date="2021" name="G3 (Bethesda)">
        <title>Improved contiguity of the threespine stickleback genome using long-read sequencing.</title>
        <authorList>
            <person name="Nath S."/>
            <person name="Shaw D.E."/>
            <person name="White M.A."/>
        </authorList>
    </citation>
    <scope>NUCLEOTIDE SEQUENCE [LARGE SCALE GENOMIC DNA]</scope>
    <source>
        <strain evidence="3 4">Lake Benthic</strain>
    </source>
</reference>
<dbReference type="GO" id="GO:0007032">
    <property type="term" value="P:endosome organization"/>
    <property type="evidence" value="ECO:0007669"/>
    <property type="project" value="TreeGrafter"/>
</dbReference>
<dbReference type="Ensembl" id="ENSGACT00000044804.1">
    <property type="protein sequence ID" value="ENSGACP00000029759.1"/>
    <property type="gene ID" value="ENSGACG00000015244.2"/>
</dbReference>
<accession>A0AAQ4NSS7</accession>
<dbReference type="GeneTree" id="ENSGT00390000005235"/>
<dbReference type="GO" id="GO:0005829">
    <property type="term" value="C:cytosol"/>
    <property type="evidence" value="ECO:0007669"/>
    <property type="project" value="GOC"/>
</dbReference>
<dbReference type="Gene3D" id="2.30.29.30">
    <property type="entry name" value="Pleckstrin-homology domain (PH domain)/Phosphotyrosine-binding domain (PTB)"/>
    <property type="match status" value="1"/>
</dbReference>
<dbReference type="Proteomes" id="UP000007635">
    <property type="component" value="Chromosome III"/>
</dbReference>
<dbReference type="PANTHER" id="PTHR22902:SF9">
    <property type="entry name" value="PLECKSTRIN HOMOLOGY DOMAIN-CONTAINING FAMILY J MEMBER 1"/>
    <property type="match status" value="1"/>
</dbReference>
<reference evidence="3" key="3">
    <citation type="submission" date="2025-09" db="UniProtKB">
        <authorList>
            <consortium name="Ensembl"/>
        </authorList>
    </citation>
    <scope>IDENTIFICATION</scope>
</reference>
<dbReference type="SMART" id="SM00233">
    <property type="entry name" value="PH"/>
    <property type="match status" value="1"/>
</dbReference>
<evidence type="ECO:0000256" key="1">
    <source>
        <dbReference type="ARBA" id="ARBA00041004"/>
    </source>
</evidence>
<organism evidence="3 4">
    <name type="scientific">Gasterosteus aculeatus aculeatus</name>
    <name type="common">three-spined stickleback</name>
    <dbReference type="NCBI Taxonomy" id="481459"/>
    <lineage>
        <taxon>Eukaryota</taxon>
        <taxon>Metazoa</taxon>
        <taxon>Chordata</taxon>
        <taxon>Craniata</taxon>
        <taxon>Vertebrata</taxon>
        <taxon>Euteleostomi</taxon>
        <taxon>Actinopterygii</taxon>
        <taxon>Neopterygii</taxon>
        <taxon>Teleostei</taxon>
        <taxon>Neoteleostei</taxon>
        <taxon>Acanthomorphata</taxon>
        <taxon>Eupercaria</taxon>
        <taxon>Perciformes</taxon>
        <taxon>Cottioidei</taxon>
        <taxon>Gasterosteales</taxon>
        <taxon>Gasterosteidae</taxon>
        <taxon>Gasterosteus</taxon>
    </lineage>
</organism>
<dbReference type="InterPro" id="IPR045188">
    <property type="entry name" value="Boi1/Boi2-like"/>
</dbReference>
<sequence length="184" mass="21786">MRFNEKELASLSRQPSEMAAELGMRGPKKGDVVKRRLVKLVVNFLFYFRTDEEEPIGALLLEQCRVEREDSRSFSIAFLDEAERKYLFECDSGEQCGEWVDSIIKASYEFMRKNLIFYRTEIHRLTGKVRFIRECGTRKALRVEVFLCRNCILYTGSMYRSLSEDYEVYVLFNTVLLLQKQYFS</sequence>
<evidence type="ECO:0000259" key="2">
    <source>
        <dbReference type="PROSITE" id="PS50003"/>
    </source>
</evidence>
<proteinExistence type="predicted"/>
<reference evidence="3" key="2">
    <citation type="submission" date="2025-08" db="UniProtKB">
        <authorList>
            <consortium name="Ensembl"/>
        </authorList>
    </citation>
    <scope>IDENTIFICATION</scope>
</reference>
<dbReference type="GO" id="GO:0005802">
    <property type="term" value="C:trans-Golgi network"/>
    <property type="evidence" value="ECO:0007669"/>
    <property type="project" value="TreeGrafter"/>
</dbReference>
<dbReference type="FunFam" id="2.30.29.30:FF:000300">
    <property type="entry name" value="pleckstrin homology domain-containing family J member 1"/>
    <property type="match status" value="1"/>
</dbReference>
<dbReference type="AlphaFoldDB" id="A0AAQ4NSS7"/>
<protein>
    <recommendedName>
        <fullName evidence="1">Pleckstrin homology domain-containing family J member 1</fullName>
    </recommendedName>
</protein>
<dbReference type="GO" id="GO:0042147">
    <property type="term" value="P:retrograde transport, endosome to Golgi"/>
    <property type="evidence" value="ECO:0007669"/>
    <property type="project" value="TreeGrafter"/>
</dbReference>
<dbReference type="InterPro" id="IPR001849">
    <property type="entry name" value="PH_domain"/>
</dbReference>
<dbReference type="Pfam" id="PF00169">
    <property type="entry name" value="PH"/>
    <property type="match status" value="1"/>
</dbReference>
<dbReference type="GO" id="GO:0001881">
    <property type="term" value="P:receptor recycling"/>
    <property type="evidence" value="ECO:0007669"/>
    <property type="project" value="TreeGrafter"/>
</dbReference>
<dbReference type="GO" id="GO:0055037">
    <property type="term" value="C:recycling endosome"/>
    <property type="evidence" value="ECO:0007669"/>
    <property type="project" value="TreeGrafter"/>
</dbReference>